<dbReference type="PANTHER" id="PTHR47424:SF6">
    <property type="entry name" value="PROLINE UTILIZATION TRANS-ACTIVATOR"/>
    <property type="match status" value="1"/>
</dbReference>
<dbReference type="InterPro" id="IPR051127">
    <property type="entry name" value="Fungal_SecMet_Regulators"/>
</dbReference>
<dbReference type="GO" id="GO:0008270">
    <property type="term" value="F:zinc ion binding"/>
    <property type="evidence" value="ECO:0007669"/>
    <property type="project" value="InterPro"/>
</dbReference>
<feature type="compositionally biased region" description="Low complexity" evidence="5">
    <location>
        <begin position="171"/>
        <end position="180"/>
    </location>
</feature>
<dbReference type="AlphaFoldDB" id="A0A9Q8ZI38"/>
<dbReference type="CDD" id="cd00067">
    <property type="entry name" value="GAL4"/>
    <property type="match status" value="1"/>
</dbReference>
<feature type="region of interest" description="Disordered" evidence="5">
    <location>
        <begin position="111"/>
        <end position="202"/>
    </location>
</feature>
<feature type="region of interest" description="Disordered" evidence="5">
    <location>
        <begin position="245"/>
        <end position="303"/>
    </location>
</feature>
<keyword evidence="8" id="KW-1185">Reference proteome</keyword>
<dbReference type="OrthoDB" id="3364175at2759"/>
<evidence type="ECO:0000256" key="1">
    <source>
        <dbReference type="ARBA" id="ARBA00022723"/>
    </source>
</evidence>
<dbReference type="VEuPathDB" id="FungiDB:yc1106_09730"/>
<accession>A0A9Q8ZI38</accession>
<feature type="compositionally biased region" description="Basic and acidic residues" evidence="5">
    <location>
        <begin position="734"/>
        <end position="746"/>
    </location>
</feature>
<dbReference type="InterPro" id="IPR007219">
    <property type="entry name" value="XnlR_reg_dom"/>
</dbReference>
<dbReference type="CDD" id="cd12148">
    <property type="entry name" value="fungal_TF_MHR"/>
    <property type="match status" value="1"/>
</dbReference>
<dbReference type="Gene3D" id="4.10.240.10">
    <property type="entry name" value="Zn(2)-C6 fungal-type DNA-binding domain"/>
    <property type="match status" value="1"/>
</dbReference>
<dbReference type="InterPro" id="IPR036864">
    <property type="entry name" value="Zn2-C6_fun-type_DNA-bd_sf"/>
</dbReference>
<evidence type="ECO:0000256" key="3">
    <source>
        <dbReference type="ARBA" id="ARBA00023163"/>
    </source>
</evidence>
<dbReference type="InterPro" id="IPR001138">
    <property type="entry name" value="Zn2Cys6_DnaBD"/>
</dbReference>
<evidence type="ECO:0000259" key="6">
    <source>
        <dbReference type="PROSITE" id="PS50048"/>
    </source>
</evidence>
<dbReference type="GO" id="GO:0003677">
    <property type="term" value="F:DNA binding"/>
    <property type="evidence" value="ECO:0007669"/>
    <property type="project" value="InterPro"/>
</dbReference>
<evidence type="ECO:0000313" key="7">
    <source>
        <dbReference type="EMBL" id="USP82456.1"/>
    </source>
</evidence>
<dbReference type="Pfam" id="PF04082">
    <property type="entry name" value="Fungal_trans"/>
    <property type="match status" value="1"/>
</dbReference>
<feature type="compositionally biased region" description="Polar residues" evidence="5">
    <location>
        <begin position="149"/>
        <end position="162"/>
    </location>
</feature>
<protein>
    <recommendedName>
        <fullName evidence="6">Zn(2)-C6 fungal-type domain-containing protein</fullName>
    </recommendedName>
</protein>
<evidence type="ECO:0000313" key="8">
    <source>
        <dbReference type="Proteomes" id="UP001056012"/>
    </source>
</evidence>
<feature type="domain" description="Zn(2)-C6 fungal-type" evidence="6">
    <location>
        <begin position="18"/>
        <end position="48"/>
    </location>
</feature>
<keyword evidence="4" id="KW-0539">Nucleus</keyword>
<keyword evidence="3" id="KW-0804">Transcription</keyword>
<evidence type="ECO:0000256" key="2">
    <source>
        <dbReference type="ARBA" id="ARBA00023015"/>
    </source>
</evidence>
<dbReference type="PANTHER" id="PTHR47424">
    <property type="entry name" value="REGULATORY PROTEIN GAL4"/>
    <property type="match status" value="1"/>
</dbReference>
<keyword evidence="2" id="KW-0805">Transcription regulation</keyword>
<evidence type="ECO:0000256" key="5">
    <source>
        <dbReference type="SAM" id="MobiDB-lite"/>
    </source>
</evidence>
<dbReference type="SMART" id="SM00906">
    <property type="entry name" value="Fungal_trans"/>
    <property type="match status" value="1"/>
</dbReference>
<dbReference type="PROSITE" id="PS00463">
    <property type="entry name" value="ZN2_CY6_FUNGAL_1"/>
    <property type="match status" value="1"/>
</dbReference>
<dbReference type="GO" id="GO:0006351">
    <property type="term" value="P:DNA-templated transcription"/>
    <property type="evidence" value="ECO:0007669"/>
    <property type="project" value="InterPro"/>
</dbReference>
<dbReference type="SUPFAM" id="SSF57701">
    <property type="entry name" value="Zn2/Cys6 DNA-binding domain"/>
    <property type="match status" value="1"/>
</dbReference>
<dbReference type="EMBL" id="CP089281">
    <property type="protein sequence ID" value="USP82456.1"/>
    <property type="molecule type" value="Genomic_DNA"/>
</dbReference>
<feature type="compositionally biased region" description="Polar residues" evidence="5">
    <location>
        <begin position="246"/>
        <end position="277"/>
    </location>
</feature>
<dbReference type="GO" id="GO:0000981">
    <property type="term" value="F:DNA-binding transcription factor activity, RNA polymerase II-specific"/>
    <property type="evidence" value="ECO:0007669"/>
    <property type="project" value="InterPro"/>
</dbReference>
<name>A0A9Q8ZI38_CURCL</name>
<reference evidence="7" key="1">
    <citation type="submission" date="2021-12" db="EMBL/GenBank/DDBJ databases">
        <title>Curvularia clavata genome.</title>
        <authorList>
            <person name="Cao Y."/>
        </authorList>
    </citation>
    <scope>NUCLEOTIDE SEQUENCE</scope>
    <source>
        <strain evidence="7">Yc1106</strain>
    </source>
</reference>
<keyword evidence="1" id="KW-0479">Metal-binding</keyword>
<gene>
    <name evidence="7" type="ORF">yc1106_09730</name>
</gene>
<organism evidence="7 8">
    <name type="scientific">Curvularia clavata</name>
    <dbReference type="NCBI Taxonomy" id="95742"/>
    <lineage>
        <taxon>Eukaryota</taxon>
        <taxon>Fungi</taxon>
        <taxon>Dikarya</taxon>
        <taxon>Ascomycota</taxon>
        <taxon>Pezizomycotina</taxon>
        <taxon>Dothideomycetes</taxon>
        <taxon>Pleosporomycetidae</taxon>
        <taxon>Pleosporales</taxon>
        <taxon>Pleosporineae</taxon>
        <taxon>Pleosporaceae</taxon>
        <taxon>Curvularia</taxon>
    </lineage>
</organism>
<feature type="compositionally biased region" description="Low complexity" evidence="5">
    <location>
        <begin position="115"/>
        <end position="148"/>
    </location>
</feature>
<sequence length="828" mass="93059">MTERPAKSASSRKRALVSCDRCKIRRARCIRDNADMPCADCKASGVQCESKLPRKQRVYGSVETLSLRYRALEALVKGLFPNDNVQDTETLFKIAAARNIAMPASDDFTPANIFNNSASSASHQRPSSQHQQQQQQQQPRQQQANQQSFHTSPYSQQSSSGAHTIIHEAAHSSGSSSPPIKSKHHRRSTFSEAQRPPSRAEELLRSNRRTAHYFGPSSSFRLATTIRTLAARWIAVTGASAHSFISDPSSTSGSILKRSSTDPSNEDLTLHETTQLVISGKGNRKRSRSELEESGDEPMLREQNVNRETIGNFLPPKATGEALVSAYFSRIHMYMPLFNRSVFHLRLEATYSRNTELIEECKDTGWLVVLALVFSFGCQQLDELDPKQAYDMRIQYLEFARSHFRQLLTTACLDNVQALVLLNMHHHSVGQKSSSWLLIGLAARMATTMGMHRDASNLEFEFVERNTRRQVWWTIYIFEKTLCSILGRPTAIDDREMAMQVPESLTCEQPSISPDSMSLCFDLVRLSYSVRQRAYFDQTSAEERSPTPAVAKALLRELDTFIASVPPNMSLDCYPLTAEHKSMVLLLHIYYYHTRCMITRDFLVQKIESNICFLENEMFPGSDDWRTTLILAEDCVESVHKSLQCIRGGIELGIIGYSWLDFFYVFHSIMIVCADFLARPKEQVETSKDHERKATVRAVLDQVRDMQALAPTYRTLSRIALQFANITAVADDRKSLTPTDTPHDPSLEPVAPAASDAGAEHVMQLADLGEDWFTNATADLGLDFFDLGHVANPVPYAIPDPPCSDQTAEPTNDVDDWTAKTLKGLHTL</sequence>
<dbReference type="Proteomes" id="UP001056012">
    <property type="component" value="Chromosome 8"/>
</dbReference>
<proteinExistence type="predicted"/>
<dbReference type="PROSITE" id="PS50048">
    <property type="entry name" value="ZN2_CY6_FUNGAL_2"/>
    <property type="match status" value="1"/>
</dbReference>
<feature type="region of interest" description="Disordered" evidence="5">
    <location>
        <begin position="734"/>
        <end position="755"/>
    </location>
</feature>
<evidence type="ECO:0000256" key="4">
    <source>
        <dbReference type="ARBA" id="ARBA00023242"/>
    </source>
</evidence>
<dbReference type="SUPFAM" id="SSF81995">
    <property type="entry name" value="beta-sandwich domain of Sec23/24"/>
    <property type="match status" value="1"/>
</dbReference>